<reference evidence="2" key="1">
    <citation type="submission" date="2022-08" db="EMBL/GenBank/DDBJ databases">
        <title>Complete genome of Mycoplasma iguanae type strain 2327.</title>
        <authorList>
            <person name="Spergser J."/>
        </authorList>
    </citation>
    <scope>NUCLEOTIDE SEQUENCE</scope>
    <source>
        <strain evidence="2">2327</strain>
    </source>
</reference>
<dbReference type="InterPro" id="IPR011604">
    <property type="entry name" value="PDDEXK-like_dom_sf"/>
</dbReference>
<protein>
    <submittedName>
        <fullName evidence="2">YqaJ viral recombinase family protein</fullName>
    </submittedName>
</protein>
<dbReference type="RefSeq" id="WP_258210705.1">
    <property type="nucleotide sequence ID" value="NZ_CP102734.1"/>
</dbReference>
<sequence>MKRHFYNKREYFIDKETKTLHLKPEFHKMLLEKKLWGKFGFKKIGGSNISEVLKTDEYKSEFAAFVKISWLGMPILDEKYIKAGVIIEPKVLEILESKLAEPIKRFNPADYNYDYFAGQDPIIGGIPDGFIESKKYLLEIKTAQEKKFDSWLSQGVPISYQKQAQLYSYLMGVETFFIVATFLKEEDYINPETYPIKKRKLKSFKYTVNKDQVIDDIEKVKEWYIKHTTSGISPQYNDYLDGELLDWLDCSNEEEMKQLLVKWEKQGKYKPDEGK</sequence>
<evidence type="ECO:0000259" key="1">
    <source>
        <dbReference type="Pfam" id="PF09588"/>
    </source>
</evidence>
<evidence type="ECO:0000313" key="3">
    <source>
        <dbReference type="Proteomes" id="UP001059252"/>
    </source>
</evidence>
<dbReference type="Pfam" id="PF09588">
    <property type="entry name" value="YqaJ"/>
    <property type="match status" value="1"/>
</dbReference>
<evidence type="ECO:0000313" key="2">
    <source>
        <dbReference type="EMBL" id="UVD81531.1"/>
    </source>
</evidence>
<feature type="domain" description="YqaJ viral recombinase" evidence="1">
    <location>
        <begin position="41"/>
        <end position="167"/>
    </location>
</feature>
<dbReference type="Proteomes" id="UP001059252">
    <property type="component" value="Chromosome"/>
</dbReference>
<proteinExistence type="predicted"/>
<dbReference type="SUPFAM" id="SSF52980">
    <property type="entry name" value="Restriction endonuclease-like"/>
    <property type="match status" value="1"/>
</dbReference>
<dbReference type="NCBIfam" id="NF045870">
    <property type="entry name" value="MAGa7180_fam_nucl"/>
    <property type="match status" value="1"/>
</dbReference>
<organism evidence="2 3">
    <name type="scientific">Mycoplasma iguanae</name>
    <dbReference type="NCBI Taxonomy" id="292461"/>
    <lineage>
        <taxon>Bacteria</taxon>
        <taxon>Bacillati</taxon>
        <taxon>Mycoplasmatota</taxon>
        <taxon>Mollicutes</taxon>
        <taxon>Mycoplasmataceae</taxon>
        <taxon>Mycoplasma</taxon>
    </lineage>
</organism>
<dbReference type="EMBL" id="CP102734">
    <property type="protein sequence ID" value="UVD81531.1"/>
    <property type="molecule type" value="Genomic_DNA"/>
</dbReference>
<dbReference type="InterPro" id="IPR011335">
    <property type="entry name" value="Restrct_endonuc-II-like"/>
</dbReference>
<dbReference type="Gene3D" id="3.90.320.10">
    <property type="match status" value="1"/>
</dbReference>
<keyword evidence="3" id="KW-1185">Reference proteome</keyword>
<accession>A0ABY5R7P0</accession>
<dbReference type="InterPro" id="IPR019080">
    <property type="entry name" value="YqaJ_viral_recombinase"/>
</dbReference>
<name>A0ABY5R7P0_9MOLU</name>
<gene>
    <name evidence="2" type="ORF">NV226_02260</name>
</gene>